<dbReference type="Pfam" id="PF04294">
    <property type="entry name" value="VanW"/>
    <property type="match status" value="1"/>
</dbReference>
<dbReference type="RefSeq" id="WP_139097022.1">
    <property type="nucleotide sequence ID" value="NZ_VDFW01000009.1"/>
</dbReference>
<keyword evidence="2" id="KW-0472">Membrane</keyword>
<dbReference type="InterPro" id="IPR022029">
    <property type="entry name" value="YoaR-like_PG-bd"/>
</dbReference>
<dbReference type="InterPro" id="IPR007391">
    <property type="entry name" value="Vancomycin_resist_VanW"/>
</dbReference>
<dbReference type="PANTHER" id="PTHR35788">
    <property type="entry name" value="EXPORTED PROTEIN-RELATED"/>
    <property type="match status" value="1"/>
</dbReference>
<evidence type="ECO:0000256" key="1">
    <source>
        <dbReference type="SAM" id="MobiDB-lite"/>
    </source>
</evidence>
<evidence type="ECO:0000313" key="4">
    <source>
        <dbReference type="EMBL" id="TNC26155.1"/>
    </source>
</evidence>
<feature type="compositionally biased region" description="Pro residues" evidence="1">
    <location>
        <begin position="569"/>
        <end position="578"/>
    </location>
</feature>
<dbReference type="Pfam" id="PF12229">
    <property type="entry name" value="PG_binding_4"/>
    <property type="match status" value="1"/>
</dbReference>
<gene>
    <name evidence="4" type="ORF">FG385_13420</name>
</gene>
<evidence type="ECO:0000259" key="3">
    <source>
        <dbReference type="Pfam" id="PF12229"/>
    </source>
</evidence>
<organism evidence="4 5">
    <name type="scientific">Amycolatopsis alkalitolerans</name>
    <dbReference type="NCBI Taxonomy" id="2547244"/>
    <lineage>
        <taxon>Bacteria</taxon>
        <taxon>Bacillati</taxon>
        <taxon>Actinomycetota</taxon>
        <taxon>Actinomycetes</taxon>
        <taxon>Pseudonocardiales</taxon>
        <taxon>Pseudonocardiaceae</taxon>
        <taxon>Amycolatopsis</taxon>
    </lineage>
</organism>
<dbReference type="InterPro" id="IPR052913">
    <property type="entry name" value="Glycopeptide_resist_protein"/>
</dbReference>
<feature type="transmembrane region" description="Helical" evidence="2">
    <location>
        <begin position="63"/>
        <end position="84"/>
    </location>
</feature>
<feature type="domain" description="YoaR-like putative peptidoglycan binding" evidence="3">
    <location>
        <begin position="307"/>
        <end position="383"/>
    </location>
</feature>
<keyword evidence="2" id="KW-1133">Transmembrane helix</keyword>
<evidence type="ECO:0000256" key="2">
    <source>
        <dbReference type="SAM" id="Phobius"/>
    </source>
</evidence>
<comment type="caution">
    <text evidence="4">The sequence shown here is derived from an EMBL/GenBank/DDBJ whole genome shotgun (WGS) entry which is preliminary data.</text>
</comment>
<dbReference type="PANTHER" id="PTHR35788:SF1">
    <property type="entry name" value="EXPORTED PROTEIN"/>
    <property type="match status" value="1"/>
</dbReference>
<dbReference type="AlphaFoldDB" id="A0A5C4M0S4"/>
<sequence>MREDHYWPNWDSDDRRTGRITGSRAAPEFLTEEPLDAHEDTLVEELLDGDRGGRPWPSRGKRFLGKILMVTGGVLVIGVVLYTVDLILSAGEVPRGVVVAGVDVGGLSRADAEAKLRRQLEPRLTEPVPIIAGDVRSTLDPLHSGLGLDWPSTLAQAGHQPLDPLDRIRSFFTKRDIDVVTKVDPDALNQAVGKLATGKLDHPPTEGGIGFEPAQGTDGGVTAYAIEPRAGQTLQDVQGAANLVRARWLDKSGVRLPMTLTPVKATSAGVHAALDNIVQPAVSAPVVFHGDGTDGILQPTAISAALRFTAKDDGSLQVGVDAAKLRDDLQPQLAATEKPGKDAQIVFTGGAPVVQPSEDARQVDWAGTLKPLMSVFVKGDHRELPVQYQTRPPKLSTDNANALGIKEVVGEFTTGGLSGADAANVAAMAAKVTGTVLRPGETFSLLDRVGPYGAAGFVSAPVNEDGTGPAVLGGGVSQFATTLYNAEYFAGLADAGHSAHDYYFGRYPVARDAKAIQDDGSPVDLKVTDDLNSGVAIEAFTSGSTVTVRIWGTKQFRVESGTGPRTDFVPPPLQPGPPGCQRSPGSPGFSASDTRVLYDLGSGAEVRRDSRAVTYAPRPIVFC</sequence>
<evidence type="ECO:0000313" key="5">
    <source>
        <dbReference type="Proteomes" id="UP000305546"/>
    </source>
</evidence>
<feature type="region of interest" description="Disordered" evidence="1">
    <location>
        <begin position="561"/>
        <end position="589"/>
    </location>
</feature>
<reference evidence="4 5" key="1">
    <citation type="submission" date="2019-06" db="EMBL/GenBank/DDBJ databases">
        <title>Amycolatopsis alkalitolerans sp. nov., isolated from Gastrodia elata Blume.</title>
        <authorList>
            <person name="Narsing Rao M.P."/>
            <person name="Li W.J."/>
        </authorList>
    </citation>
    <scope>NUCLEOTIDE SEQUENCE [LARGE SCALE GENOMIC DNA]</scope>
    <source>
        <strain evidence="4 5">SYSUP0005</strain>
    </source>
</reference>
<keyword evidence="2" id="KW-0812">Transmembrane</keyword>
<keyword evidence="5" id="KW-1185">Reference proteome</keyword>
<dbReference type="EMBL" id="VDFW01000009">
    <property type="protein sequence ID" value="TNC26155.1"/>
    <property type="molecule type" value="Genomic_DNA"/>
</dbReference>
<protein>
    <submittedName>
        <fullName evidence="4">Vanomycin resistance protein VanB</fullName>
    </submittedName>
</protein>
<name>A0A5C4M0S4_9PSEU</name>
<dbReference type="Proteomes" id="UP000305546">
    <property type="component" value="Unassembled WGS sequence"/>
</dbReference>
<dbReference type="OrthoDB" id="9813301at2"/>
<proteinExistence type="predicted"/>
<accession>A0A5C4M0S4</accession>